<evidence type="ECO:0000313" key="2">
    <source>
        <dbReference type="EMBL" id="DBA03271.1"/>
    </source>
</evidence>
<keyword evidence="3" id="KW-1185">Reference proteome</keyword>
<evidence type="ECO:0000313" key="3">
    <source>
        <dbReference type="Proteomes" id="UP001146120"/>
    </source>
</evidence>
<proteinExistence type="predicted"/>
<dbReference type="Proteomes" id="UP001146120">
    <property type="component" value="Unassembled WGS sequence"/>
</dbReference>
<accession>A0AAV2ZAE2</accession>
<dbReference type="EMBL" id="DAKRPA010000021">
    <property type="protein sequence ID" value="DBA03271.1"/>
    <property type="molecule type" value="Genomic_DNA"/>
</dbReference>
<reference evidence="2" key="1">
    <citation type="submission" date="2022-11" db="EMBL/GenBank/DDBJ databases">
        <authorList>
            <person name="Morgan W.R."/>
            <person name="Tartar A."/>
        </authorList>
    </citation>
    <scope>NUCLEOTIDE SEQUENCE</scope>
    <source>
        <strain evidence="2">ARSEF 373</strain>
    </source>
</reference>
<evidence type="ECO:0000256" key="1">
    <source>
        <dbReference type="SAM" id="MobiDB-lite"/>
    </source>
</evidence>
<dbReference type="AlphaFoldDB" id="A0AAV2ZAE2"/>
<organism evidence="2 3">
    <name type="scientific">Lagenidium giganteum</name>
    <dbReference type="NCBI Taxonomy" id="4803"/>
    <lineage>
        <taxon>Eukaryota</taxon>
        <taxon>Sar</taxon>
        <taxon>Stramenopiles</taxon>
        <taxon>Oomycota</taxon>
        <taxon>Peronosporomycetes</taxon>
        <taxon>Pythiales</taxon>
        <taxon>Pythiaceae</taxon>
    </lineage>
</organism>
<reference evidence="2" key="2">
    <citation type="journal article" date="2023" name="Microbiol Resour">
        <title>Decontamination and Annotation of the Draft Genome Sequence of the Oomycete Lagenidium giganteum ARSEF 373.</title>
        <authorList>
            <person name="Morgan W.R."/>
            <person name="Tartar A."/>
        </authorList>
    </citation>
    <scope>NUCLEOTIDE SEQUENCE</scope>
    <source>
        <strain evidence="2">ARSEF 373</strain>
    </source>
</reference>
<comment type="caution">
    <text evidence="2">The sequence shown here is derived from an EMBL/GenBank/DDBJ whole genome shotgun (WGS) entry which is preliminary data.</text>
</comment>
<sequence>MGANGELSHSQAVIPSHARTPLAKSKLAAVDKPKRTKKTLRFPGDDTEFYSNIWDDTPKRTAVSTRTRRVNGQKLIDISQVAYTLTKMDYKNEYIWETNTVEYCNIWDETLPLSIFSDYSSWGEEPDSLGVFVGSVAPTLGNIAECSSQASETETEMPVSELSHISEAHSDVPSSMNHFSSYAPPPTTRNGAPKSAPVAPPTTNGSRAVFSAYYRTGTESAQNWDARFLLSVHEPIRHALFVVDNFLEKDIANPSAAASMNEFFTWFRLHFVEFLKCQHSIKSSVLQPLLQVNYSASGTVAESYDAIYVMVDEILHQEASLVSPAKTHSRVERVEELQNNIRKLNLDIRNVLHIEEKMFGTALLATFTEHSFNRYVMPRVFRSIRPKRIMFPWMVERAKVWGGPKDAKAIRDQLSFTGRFLYDRVWHPYFVNHIAAAMKHLDSSVKGLPTEPEHEAWFGCLVQ</sequence>
<name>A0AAV2ZAE2_9STRA</name>
<protein>
    <submittedName>
        <fullName evidence="2">Uncharacterized protein</fullName>
    </submittedName>
</protein>
<gene>
    <name evidence="2" type="ORF">N0F65_011630</name>
</gene>
<feature type="region of interest" description="Disordered" evidence="1">
    <location>
        <begin position="171"/>
        <end position="201"/>
    </location>
</feature>